<evidence type="ECO:0000313" key="3">
    <source>
        <dbReference type="EMBL" id="VDI50582.1"/>
    </source>
</evidence>
<organism evidence="3 4">
    <name type="scientific">Mytilus galloprovincialis</name>
    <name type="common">Mediterranean mussel</name>
    <dbReference type="NCBI Taxonomy" id="29158"/>
    <lineage>
        <taxon>Eukaryota</taxon>
        <taxon>Metazoa</taxon>
        <taxon>Spiralia</taxon>
        <taxon>Lophotrochozoa</taxon>
        <taxon>Mollusca</taxon>
        <taxon>Bivalvia</taxon>
        <taxon>Autobranchia</taxon>
        <taxon>Pteriomorphia</taxon>
        <taxon>Mytilida</taxon>
        <taxon>Mytiloidea</taxon>
        <taxon>Mytilidae</taxon>
        <taxon>Mytilinae</taxon>
        <taxon>Mytilus</taxon>
    </lineage>
</organism>
<evidence type="ECO:0000256" key="2">
    <source>
        <dbReference type="SAM" id="Phobius"/>
    </source>
</evidence>
<dbReference type="EMBL" id="UYJE01006962">
    <property type="protein sequence ID" value="VDI50582.1"/>
    <property type="molecule type" value="Genomic_DNA"/>
</dbReference>
<dbReference type="OrthoDB" id="6180868at2759"/>
<evidence type="ECO:0000313" key="4">
    <source>
        <dbReference type="Proteomes" id="UP000596742"/>
    </source>
</evidence>
<evidence type="ECO:0000256" key="1">
    <source>
        <dbReference type="SAM" id="MobiDB-lite"/>
    </source>
</evidence>
<sequence length="231" mass="25744">MTGPINTKTITQSWLFTLEMSKGAHTRTSSEPLNTSSSHKTSPTGAIIGGILGACCILFVSAVLIVCKIRSKGIFKETTKSVKEDINQTHFSNTIYQDSNNILDKTSAMPTSHQTYGLAGACTPVYAVVNKVNKHENTDETYTDAEYGEYDHLHDIQNRIICPNENMYHSHGAARNEEDQTYDSSDFGNRKLNEGNDLYDHSFSVVEGDYMSNENHDSHNRYNANIYDKAS</sequence>
<dbReference type="AlphaFoldDB" id="A0A8B6FI78"/>
<feature type="transmembrane region" description="Helical" evidence="2">
    <location>
        <begin position="46"/>
        <end position="67"/>
    </location>
</feature>
<name>A0A8B6FI78_MYTGA</name>
<protein>
    <submittedName>
        <fullName evidence="3">Uncharacterized protein</fullName>
    </submittedName>
</protein>
<gene>
    <name evidence="3" type="ORF">MGAL_10B055096</name>
</gene>
<accession>A0A8B6FI78</accession>
<keyword evidence="4" id="KW-1185">Reference proteome</keyword>
<feature type="region of interest" description="Disordered" evidence="1">
    <location>
        <begin position="212"/>
        <end position="231"/>
    </location>
</feature>
<reference evidence="3" key="1">
    <citation type="submission" date="2018-11" db="EMBL/GenBank/DDBJ databases">
        <authorList>
            <person name="Alioto T."/>
            <person name="Alioto T."/>
        </authorList>
    </citation>
    <scope>NUCLEOTIDE SEQUENCE</scope>
</reference>
<keyword evidence="2" id="KW-0812">Transmembrane</keyword>
<dbReference type="Proteomes" id="UP000596742">
    <property type="component" value="Unassembled WGS sequence"/>
</dbReference>
<comment type="caution">
    <text evidence="3">The sequence shown here is derived from an EMBL/GenBank/DDBJ whole genome shotgun (WGS) entry which is preliminary data.</text>
</comment>
<proteinExistence type="predicted"/>
<keyword evidence="2" id="KW-0472">Membrane</keyword>
<keyword evidence="2" id="KW-1133">Transmembrane helix</keyword>